<keyword evidence="1" id="KW-0812">Transmembrane</keyword>
<keyword evidence="4" id="KW-1185">Reference proteome</keyword>
<evidence type="ECO:0000313" key="3">
    <source>
        <dbReference type="EMBL" id="KNC80153.1"/>
    </source>
</evidence>
<dbReference type="OrthoDB" id="337038at2759"/>
<evidence type="ECO:0000259" key="2">
    <source>
        <dbReference type="SMART" id="SM00198"/>
    </source>
</evidence>
<dbReference type="InterPro" id="IPR014044">
    <property type="entry name" value="CAP_dom"/>
</dbReference>
<dbReference type="InterPro" id="IPR035940">
    <property type="entry name" value="CAP_sf"/>
</dbReference>
<dbReference type="SMART" id="SM00198">
    <property type="entry name" value="SCP"/>
    <property type="match status" value="1"/>
</dbReference>
<reference evidence="3 4" key="1">
    <citation type="submission" date="2011-02" db="EMBL/GenBank/DDBJ databases">
        <title>The Genome Sequence of Sphaeroforma arctica JP610.</title>
        <authorList>
            <consortium name="The Broad Institute Genome Sequencing Platform"/>
            <person name="Russ C."/>
            <person name="Cuomo C."/>
            <person name="Young S.K."/>
            <person name="Zeng Q."/>
            <person name="Gargeya S."/>
            <person name="Alvarado L."/>
            <person name="Berlin A."/>
            <person name="Chapman S.B."/>
            <person name="Chen Z."/>
            <person name="Freedman E."/>
            <person name="Gellesch M."/>
            <person name="Goldberg J."/>
            <person name="Griggs A."/>
            <person name="Gujja S."/>
            <person name="Heilman E."/>
            <person name="Heiman D."/>
            <person name="Howarth C."/>
            <person name="Mehta T."/>
            <person name="Neiman D."/>
            <person name="Pearson M."/>
            <person name="Roberts A."/>
            <person name="Saif S."/>
            <person name="Shea T."/>
            <person name="Shenoy N."/>
            <person name="Sisk P."/>
            <person name="Stolte C."/>
            <person name="Sykes S."/>
            <person name="White J."/>
            <person name="Yandava C."/>
            <person name="Burger G."/>
            <person name="Gray M.W."/>
            <person name="Holland P.W.H."/>
            <person name="King N."/>
            <person name="Lang F.B.F."/>
            <person name="Roger A.J."/>
            <person name="Ruiz-Trillo I."/>
            <person name="Haas B."/>
            <person name="Nusbaum C."/>
            <person name="Birren B."/>
        </authorList>
    </citation>
    <scope>NUCLEOTIDE SEQUENCE [LARGE SCALE GENOMIC DNA]</scope>
    <source>
        <strain evidence="3 4">JP610</strain>
    </source>
</reference>
<dbReference type="eggNOG" id="KOG3017">
    <property type="taxonomic scope" value="Eukaryota"/>
</dbReference>
<sequence>MGQMTEEYRNSILSEHNRLRRTINAVAMFELEYDADLECAARQYVERAKNGEWDGHNSARTANYKSCAVNDNRVPEFNSVGENWYSGNAAGAAHAWVDYEWGSVKCSEREALAANDDDTQALLPGQSIRNACAGQTYGHFSQVMSDNTRKVGCWYTQKYGTLCNYAPSGNFKGVKYATYGIACSACPSGTTCDDGLCATAVDLTKEIVQILPITYPDSRSNFDTGNEEDTGDTVKPDMNTWSKTTFTISSRLYPTFVSSLAQILGVAQESITVSGSVLENGSYTIVVLLDDVGQSAIFGLSQGQIAAMQPVGFQSFTNSDGSKTVELSEGSQVNNNLSVGAIIAATIGAILGVIGLVALTWYALRRKTTLKNQSFAKEAAEDAAKDI</sequence>
<accession>A0A0L0FW44</accession>
<dbReference type="STRING" id="667725.A0A0L0FW44"/>
<protein>
    <recommendedName>
        <fullName evidence="2">SCP domain-containing protein</fullName>
    </recommendedName>
</protein>
<feature type="transmembrane region" description="Helical" evidence="1">
    <location>
        <begin position="337"/>
        <end position="364"/>
    </location>
</feature>
<feature type="domain" description="SCP" evidence="2">
    <location>
        <begin position="7"/>
        <end position="173"/>
    </location>
</feature>
<keyword evidence="1" id="KW-1133">Transmembrane helix</keyword>
<dbReference type="GeneID" id="25907984"/>
<dbReference type="InterPro" id="IPR001283">
    <property type="entry name" value="CRISP-related"/>
</dbReference>
<name>A0A0L0FW44_9EUKA</name>
<dbReference type="SUPFAM" id="SSF55797">
    <property type="entry name" value="PR-1-like"/>
    <property type="match status" value="1"/>
</dbReference>
<dbReference type="PANTHER" id="PTHR10334">
    <property type="entry name" value="CYSTEINE-RICH SECRETORY PROTEIN-RELATED"/>
    <property type="match status" value="1"/>
</dbReference>
<dbReference type="AlphaFoldDB" id="A0A0L0FW44"/>
<dbReference type="Pfam" id="PF00188">
    <property type="entry name" value="CAP"/>
    <property type="match status" value="1"/>
</dbReference>
<dbReference type="Proteomes" id="UP000054560">
    <property type="component" value="Unassembled WGS sequence"/>
</dbReference>
<gene>
    <name evidence="3" type="ORF">SARC_07480</name>
</gene>
<keyword evidence="1" id="KW-0472">Membrane</keyword>
<evidence type="ECO:0000313" key="4">
    <source>
        <dbReference type="Proteomes" id="UP000054560"/>
    </source>
</evidence>
<organism evidence="3 4">
    <name type="scientific">Sphaeroforma arctica JP610</name>
    <dbReference type="NCBI Taxonomy" id="667725"/>
    <lineage>
        <taxon>Eukaryota</taxon>
        <taxon>Ichthyosporea</taxon>
        <taxon>Ichthyophonida</taxon>
        <taxon>Sphaeroforma</taxon>
    </lineage>
</organism>
<evidence type="ECO:0000256" key="1">
    <source>
        <dbReference type="SAM" id="Phobius"/>
    </source>
</evidence>
<dbReference type="EMBL" id="KQ242192">
    <property type="protein sequence ID" value="KNC80153.1"/>
    <property type="molecule type" value="Genomic_DNA"/>
</dbReference>
<dbReference type="RefSeq" id="XP_014154055.1">
    <property type="nucleotide sequence ID" value="XM_014298580.1"/>
</dbReference>
<proteinExistence type="predicted"/>
<dbReference type="Gene3D" id="3.40.33.10">
    <property type="entry name" value="CAP"/>
    <property type="match status" value="1"/>
</dbReference>
<dbReference type="PRINTS" id="PR00837">
    <property type="entry name" value="V5TPXLIKE"/>
</dbReference>